<protein>
    <submittedName>
        <fullName evidence="1">Uncharacterized protein</fullName>
    </submittedName>
</protein>
<evidence type="ECO:0000313" key="1">
    <source>
        <dbReference type="EMBL" id="SMD44569.1"/>
    </source>
</evidence>
<dbReference type="STRING" id="758820.SAMN00777080_3193"/>
<accession>A0A1W2H6T5</accession>
<gene>
    <name evidence="1" type="ORF">SAMN00777080_3193</name>
</gene>
<dbReference type="InterPro" id="IPR024510">
    <property type="entry name" value="DUF2589"/>
</dbReference>
<organism evidence="1 2">
    <name type="scientific">Aquiflexum balticum DSM 16537</name>
    <dbReference type="NCBI Taxonomy" id="758820"/>
    <lineage>
        <taxon>Bacteria</taxon>
        <taxon>Pseudomonadati</taxon>
        <taxon>Bacteroidota</taxon>
        <taxon>Cytophagia</taxon>
        <taxon>Cytophagales</taxon>
        <taxon>Cyclobacteriaceae</taxon>
        <taxon>Aquiflexum</taxon>
    </lineage>
</organism>
<keyword evidence="2" id="KW-1185">Reference proteome</keyword>
<dbReference type="RefSeq" id="WP_084121367.1">
    <property type="nucleotide sequence ID" value="NZ_LT838813.1"/>
</dbReference>
<evidence type="ECO:0000313" key="2">
    <source>
        <dbReference type="Proteomes" id="UP000192333"/>
    </source>
</evidence>
<dbReference type="EMBL" id="LT838813">
    <property type="protein sequence ID" value="SMD44569.1"/>
    <property type="molecule type" value="Genomic_DNA"/>
</dbReference>
<dbReference type="Proteomes" id="UP000192333">
    <property type="component" value="Chromosome I"/>
</dbReference>
<dbReference type="AlphaFoldDB" id="A0A1W2H6T5"/>
<name>A0A1W2H6T5_9BACT</name>
<proteinExistence type="predicted"/>
<sequence length="266" mass="30179">MAAGQDKKTISNNAIDDKLTLSAALLAPINSLFEVQIQAGRALLNFILQIGFKDKYSKRDLEIEEARLMEFKEKGLNVHGQKLEAGEEQIEFDEKLEDLKYREEILKTKERYYFLKNKPKLSSDEKEEYDKLVKNQADTGFLDEMYSMDFKYFDGNNVEHKISVPALALVPVQPLAIKSASFDFFMSVDSKYENYEQMQPGRSGDSIRPWMFIGPKRIKGTIGSEDSKKTSAGISIKVEVESTPIPQGLSNLLISLTQSTKIKNDL</sequence>
<reference evidence="2" key="1">
    <citation type="submission" date="2017-04" db="EMBL/GenBank/DDBJ databases">
        <authorList>
            <person name="Varghese N."/>
            <person name="Submissions S."/>
        </authorList>
    </citation>
    <scope>NUCLEOTIDE SEQUENCE [LARGE SCALE GENOMIC DNA]</scope>
    <source>
        <strain evidence="2">DSM 16537</strain>
    </source>
</reference>
<dbReference type="OrthoDB" id="7061409at2"/>
<dbReference type="Pfam" id="PF11655">
    <property type="entry name" value="DUF2589"/>
    <property type="match status" value="1"/>
</dbReference>